<evidence type="ECO:0000313" key="2">
    <source>
        <dbReference type="Proteomes" id="UP001152795"/>
    </source>
</evidence>
<name>A0A7D9JMV7_PARCT</name>
<gene>
    <name evidence="1" type="ORF">PACLA_8A054941</name>
</gene>
<keyword evidence="2" id="KW-1185">Reference proteome</keyword>
<dbReference type="Proteomes" id="UP001152795">
    <property type="component" value="Unassembled WGS sequence"/>
</dbReference>
<feature type="non-terminal residue" evidence="1">
    <location>
        <position position="63"/>
    </location>
</feature>
<accession>A0A7D9JMV7</accession>
<dbReference type="OrthoDB" id="44756at2759"/>
<protein>
    <submittedName>
        <fullName evidence="1">Membrane magnesium transporter 1-like</fullName>
    </submittedName>
</protein>
<comment type="caution">
    <text evidence="1">The sequence shown here is derived from an EMBL/GenBank/DDBJ whole genome shotgun (WGS) entry which is preliminary data.</text>
</comment>
<evidence type="ECO:0000313" key="1">
    <source>
        <dbReference type="EMBL" id="CAB4032875.1"/>
    </source>
</evidence>
<proteinExistence type="predicted"/>
<sequence>IVLQCIFGLVLGSVGAVQMAGNFREIKASAELANKSWETASNRPSFYSFHHRGKIMLKNVMPE</sequence>
<dbReference type="AlphaFoldDB" id="A0A7D9JMV7"/>
<reference evidence="1" key="1">
    <citation type="submission" date="2020-04" db="EMBL/GenBank/DDBJ databases">
        <authorList>
            <person name="Alioto T."/>
            <person name="Alioto T."/>
            <person name="Gomez Garrido J."/>
        </authorList>
    </citation>
    <scope>NUCLEOTIDE SEQUENCE</scope>
    <source>
        <strain evidence="1">A484AB</strain>
    </source>
</reference>
<organism evidence="1 2">
    <name type="scientific">Paramuricea clavata</name>
    <name type="common">Red gorgonian</name>
    <name type="synonym">Violescent sea-whip</name>
    <dbReference type="NCBI Taxonomy" id="317549"/>
    <lineage>
        <taxon>Eukaryota</taxon>
        <taxon>Metazoa</taxon>
        <taxon>Cnidaria</taxon>
        <taxon>Anthozoa</taxon>
        <taxon>Octocorallia</taxon>
        <taxon>Malacalcyonacea</taxon>
        <taxon>Plexauridae</taxon>
        <taxon>Paramuricea</taxon>
    </lineage>
</organism>
<dbReference type="EMBL" id="CACRXK020018771">
    <property type="protein sequence ID" value="CAB4032875.1"/>
    <property type="molecule type" value="Genomic_DNA"/>
</dbReference>